<evidence type="ECO:0000313" key="3">
    <source>
        <dbReference type="Proteomes" id="UP000287651"/>
    </source>
</evidence>
<reference evidence="2 3" key="1">
    <citation type="journal article" date="2014" name="Agronomy (Basel)">
        <title>A Draft Genome Sequence for Ensete ventricosum, the Drought-Tolerant Tree Against Hunger.</title>
        <authorList>
            <person name="Harrison J."/>
            <person name="Moore K.A."/>
            <person name="Paszkiewicz K."/>
            <person name="Jones T."/>
            <person name="Grant M."/>
            <person name="Ambacheew D."/>
            <person name="Muzemil S."/>
            <person name="Studholme D.J."/>
        </authorList>
    </citation>
    <scope>NUCLEOTIDE SEQUENCE [LARGE SCALE GENOMIC DNA]</scope>
</reference>
<dbReference type="Proteomes" id="UP000287651">
    <property type="component" value="Unassembled WGS sequence"/>
</dbReference>
<evidence type="ECO:0000256" key="1">
    <source>
        <dbReference type="SAM" id="MobiDB-lite"/>
    </source>
</evidence>
<proteinExistence type="predicted"/>
<dbReference type="EMBL" id="AMZH03000897">
    <property type="protein sequence ID" value="RRT81505.1"/>
    <property type="molecule type" value="Genomic_DNA"/>
</dbReference>
<sequence>MARSRRRFVCYGPRSGSHPPRVESFFLYSGERNYDGSRSSLGIGPGSDDAMGPCREFAKSSAKGIRNLTENTSGDHQKTHRKNVGGCRIDGKISMGKPSVSGNWTACTPETRRLPAVVSG</sequence>
<evidence type="ECO:0000313" key="2">
    <source>
        <dbReference type="EMBL" id="RRT81505.1"/>
    </source>
</evidence>
<protein>
    <submittedName>
        <fullName evidence="2">Uncharacterized protein</fullName>
    </submittedName>
</protein>
<name>A0A427AZA6_ENSVE</name>
<gene>
    <name evidence="2" type="ORF">B296_00003896</name>
</gene>
<feature type="region of interest" description="Disordered" evidence="1">
    <location>
        <begin position="68"/>
        <end position="92"/>
    </location>
</feature>
<accession>A0A427AZA6</accession>
<organism evidence="2 3">
    <name type="scientific">Ensete ventricosum</name>
    <name type="common">Abyssinian banana</name>
    <name type="synonym">Musa ensete</name>
    <dbReference type="NCBI Taxonomy" id="4639"/>
    <lineage>
        <taxon>Eukaryota</taxon>
        <taxon>Viridiplantae</taxon>
        <taxon>Streptophyta</taxon>
        <taxon>Embryophyta</taxon>
        <taxon>Tracheophyta</taxon>
        <taxon>Spermatophyta</taxon>
        <taxon>Magnoliopsida</taxon>
        <taxon>Liliopsida</taxon>
        <taxon>Zingiberales</taxon>
        <taxon>Musaceae</taxon>
        <taxon>Ensete</taxon>
    </lineage>
</organism>
<dbReference type="AlphaFoldDB" id="A0A427AZA6"/>
<comment type="caution">
    <text evidence="2">The sequence shown here is derived from an EMBL/GenBank/DDBJ whole genome shotgun (WGS) entry which is preliminary data.</text>
</comment>